<organism evidence="4 5">
    <name type="scientific">Streptomyces caniscabiei</name>
    <dbReference type="NCBI Taxonomy" id="2746961"/>
    <lineage>
        <taxon>Bacteria</taxon>
        <taxon>Bacillati</taxon>
        <taxon>Actinomycetota</taxon>
        <taxon>Actinomycetes</taxon>
        <taxon>Kitasatosporales</taxon>
        <taxon>Streptomycetaceae</taxon>
        <taxon>Streptomyces</taxon>
    </lineage>
</organism>
<sequence length="298" mass="30925">MSPSRFVAVGLDGSSESRAAADWGAREALMYSLPLRVVHADDLPPHSYVPFAGERVAPPGADRAAALLRESVTRLAHRHPGLPVEADRLPGHPASALVAVAGDSEVLVLGSRGLGRAAGFLLGSVAAAVVARAGRPVVLVRAEAVGEYRPDAPGIGPTAYRDVVLGLDLDDPDDTVLAFAFEAAARRATGLRVVHGHGTPPYGDSGTAGDEQGPSKAEAEQGPSAVLVPWREKFPGVRVTEEAVVGRAGAHLVDASADACLVVVGRRIRRTPLAPHIGPVTYAVVRRSRAPVAVVPHF</sequence>
<dbReference type="EMBL" id="JARAWJ010000034">
    <property type="protein sequence ID" value="MDX3042178.1"/>
    <property type="molecule type" value="Genomic_DNA"/>
</dbReference>
<gene>
    <name evidence="4" type="ORF">PV383_34110</name>
</gene>
<dbReference type="SUPFAM" id="SSF52402">
    <property type="entry name" value="Adenine nucleotide alpha hydrolases-like"/>
    <property type="match status" value="2"/>
</dbReference>
<dbReference type="PANTHER" id="PTHR46268:SF6">
    <property type="entry name" value="UNIVERSAL STRESS PROTEIN UP12"/>
    <property type="match status" value="1"/>
</dbReference>
<comment type="similarity">
    <text evidence="1">Belongs to the universal stress protein A family.</text>
</comment>
<keyword evidence="5" id="KW-1185">Reference proteome</keyword>
<dbReference type="InterPro" id="IPR006015">
    <property type="entry name" value="Universal_stress_UspA"/>
</dbReference>
<protein>
    <submittedName>
        <fullName evidence="4">Universal stress protein</fullName>
    </submittedName>
</protein>
<dbReference type="Pfam" id="PF00582">
    <property type="entry name" value="Usp"/>
    <property type="match status" value="2"/>
</dbReference>
<feature type="domain" description="UspA" evidence="3">
    <location>
        <begin position="7"/>
        <end position="141"/>
    </location>
</feature>
<feature type="domain" description="UspA" evidence="3">
    <location>
        <begin position="160"/>
        <end position="296"/>
    </location>
</feature>
<proteinExistence type="inferred from homology"/>
<dbReference type="InterPro" id="IPR014729">
    <property type="entry name" value="Rossmann-like_a/b/a_fold"/>
</dbReference>
<dbReference type="Proteomes" id="UP001282474">
    <property type="component" value="Unassembled WGS sequence"/>
</dbReference>
<dbReference type="RefSeq" id="WP_193379703.1">
    <property type="nucleotide sequence ID" value="NZ_JABXWF010000002.1"/>
</dbReference>
<comment type="caution">
    <text evidence="4">The sequence shown here is derived from an EMBL/GenBank/DDBJ whole genome shotgun (WGS) entry which is preliminary data.</text>
</comment>
<accession>A0ABU4N110</accession>
<dbReference type="PRINTS" id="PR01438">
    <property type="entry name" value="UNVRSLSTRESS"/>
</dbReference>
<evidence type="ECO:0000256" key="1">
    <source>
        <dbReference type="ARBA" id="ARBA00008791"/>
    </source>
</evidence>
<dbReference type="PANTHER" id="PTHR46268">
    <property type="entry name" value="STRESS RESPONSE PROTEIN NHAX"/>
    <property type="match status" value="1"/>
</dbReference>
<feature type="region of interest" description="Disordered" evidence="2">
    <location>
        <begin position="195"/>
        <end position="223"/>
    </location>
</feature>
<dbReference type="Gene3D" id="3.40.50.620">
    <property type="entry name" value="HUPs"/>
    <property type="match status" value="2"/>
</dbReference>
<evidence type="ECO:0000256" key="2">
    <source>
        <dbReference type="SAM" id="MobiDB-lite"/>
    </source>
</evidence>
<reference evidence="4 5" key="1">
    <citation type="journal article" date="2023" name="Microb. Genom.">
        <title>Mesoterricola silvestris gen. nov., sp. nov., Mesoterricola sediminis sp. nov., Geothrix oryzae sp. nov., Geothrix edaphica sp. nov., Geothrix rubra sp. nov., and Geothrix limicola sp. nov., six novel members of Acidobacteriota isolated from soils.</title>
        <authorList>
            <person name="Weisberg A.J."/>
            <person name="Pearce E."/>
            <person name="Kramer C.G."/>
            <person name="Chang J.H."/>
            <person name="Clarke C.R."/>
        </authorList>
    </citation>
    <scope>NUCLEOTIDE SEQUENCE [LARGE SCALE GENOMIC DNA]</scope>
    <source>
        <strain evidence="4 5">NE20-4-1</strain>
    </source>
</reference>
<name>A0ABU4N110_9ACTN</name>
<evidence type="ECO:0000259" key="3">
    <source>
        <dbReference type="Pfam" id="PF00582"/>
    </source>
</evidence>
<evidence type="ECO:0000313" key="4">
    <source>
        <dbReference type="EMBL" id="MDX3042178.1"/>
    </source>
</evidence>
<dbReference type="InterPro" id="IPR006016">
    <property type="entry name" value="UspA"/>
</dbReference>
<evidence type="ECO:0000313" key="5">
    <source>
        <dbReference type="Proteomes" id="UP001282474"/>
    </source>
</evidence>